<keyword evidence="3" id="KW-1185">Reference proteome</keyword>
<accession>W1P7R2</accession>
<evidence type="ECO:0000313" key="2">
    <source>
        <dbReference type="EMBL" id="ERN03694.1"/>
    </source>
</evidence>
<sequence>MPRKYKLGGGCALSSMGKIEDALCVWEHGYGRAASHCTDLKQILELEELLANAKLNGHAVCEEQAMGSSCTVTSSSESDSGSAPKSHRNDQNIEITSAIVNACESVGVMEKNSITIEPHDVGGVVEESSVISTPREGVMEKSSRARVSKTTSVFVDFRLSQGIAE</sequence>
<proteinExistence type="predicted"/>
<name>W1P7R2_AMBTC</name>
<evidence type="ECO:0000256" key="1">
    <source>
        <dbReference type="SAM" id="MobiDB-lite"/>
    </source>
</evidence>
<feature type="non-terminal residue" evidence="2">
    <location>
        <position position="165"/>
    </location>
</feature>
<feature type="region of interest" description="Disordered" evidence="1">
    <location>
        <begin position="71"/>
        <end position="91"/>
    </location>
</feature>
<evidence type="ECO:0000313" key="3">
    <source>
        <dbReference type="Proteomes" id="UP000017836"/>
    </source>
</evidence>
<dbReference type="HOGENOM" id="CLU_1615077_0_0_1"/>
<feature type="compositionally biased region" description="Low complexity" evidence="1">
    <location>
        <begin position="71"/>
        <end position="84"/>
    </location>
</feature>
<dbReference type="STRING" id="13333.W1P7R2"/>
<protein>
    <submittedName>
        <fullName evidence="2">Uncharacterized protein</fullName>
    </submittedName>
</protein>
<gene>
    <name evidence="2" type="ORF">AMTR_s00144p00107600</name>
</gene>
<dbReference type="AlphaFoldDB" id="W1P7R2"/>
<reference evidence="3" key="1">
    <citation type="journal article" date="2013" name="Science">
        <title>The Amborella genome and the evolution of flowering plants.</title>
        <authorList>
            <consortium name="Amborella Genome Project"/>
        </authorList>
    </citation>
    <scope>NUCLEOTIDE SEQUENCE [LARGE SCALE GENOMIC DNA]</scope>
</reference>
<organism evidence="2 3">
    <name type="scientific">Amborella trichopoda</name>
    <dbReference type="NCBI Taxonomy" id="13333"/>
    <lineage>
        <taxon>Eukaryota</taxon>
        <taxon>Viridiplantae</taxon>
        <taxon>Streptophyta</taxon>
        <taxon>Embryophyta</taxon>
        <taxon>Tracheophyta</taxon>
        <taxon>Spermatophyta</taxon>
        <taxon>Magnoliopsida</taxon>
        <taxon>Amborellales</taxon>
        <taxon>Amborellaceae</taxon>
        <taxon>Amborella</taxon>
    </lineage>
</organism>
<dbReference type="Gramene" id="ERN03694">
    <property type="protein sequence ID" value="ERN03694"/>
    <property type="gene ID" value="AMTR_s00144p00107600"/>
</dbReference>
<dbReference type="EMBL" id="KI394342">
    <property type="protein sequence ID" value="ERN03694.1"/>
    <property type="molecule type" value="Genomic_DNA"/>
</dbReference>
<dbReference type="Proteomes" id="UP000017836">
    <property type="component" value="Unassembled WGS sequence"/>
</dbReference>